<feature type="domain" description="AMP-binding enzyme C-terminal" evidence="4">
    <location>
        <begin position="448"/>
        <end position="523"/>
    </location>
</feature>
<gene>
    <name evidence="5" type="ORF">ACFOKA_17835</name>
</gene>
<dbReference type="Gene3D" id="3.30.300.30">
    <property type="match status" value="1"/>
</dbReference>
<sequence length="538" mass="58651">MTTTFATTTKLTTSFFPRDESVPLIEGTVGDAVLRAAEQFDSKIALIDGQPDPSARRQWTFNELAEDAKKVAYALLQHFEPGQRIAVWSANSPEWALIEFGAALAGLTLVTVNPAYLTHELVHVLGQSEAHGIILQDKYRGRNLITVLEEAKANLPNIKTVLPLSTWDAFIAAAKPCALPKVAPTDMAQIQYTSGTTGFPKGACLSHLGLSNNGRLFGQRIGGTDKDIWINVMPMFHTAGCGLATLGALQTGGTLVMAPDFEAGQMLDLFEQECGTIMLCVPTMLIRMLVEQEQNPRDLSSWRTVALGGAPVPADLARRAKELTGANVGIGFGQTEFSPYLTHTLINDPHPSWVETIGKPLPQTEVKIIDPSTGDTLPVGTSGEICGRGYGIMLGYYNAPEATAATIDKDGWLHTGDTGSMDEYGYCRIHGRLRDMIIRGGENIYPREIEDVLFTHPAIMNAAIIGLPDDDWGEIVAACIILREGRIVTPAELETFCRQHLASFKVPRNWHFMDSFPQTASGKIQKFALRDQLMKQSA</sequence>
<dbReference type="SUPFAM" id="SSF56801">
    <property type="entry name" value="Acetyl-CoA synthetase-like"/>
    <property type="match status" value="1"/>
</dbReference>
<comment type="caution">
    <text evidence="5">The sequence shown here is derived from an EMBL/GenBank/DDBJ whole genome shotgun (WGS) entry which is preliminary data.</text>
</comment>
<evidence type="ECO:0000313" key="5">
    <source>
        <dbReference type="EMBL" id="MFC3053765.1"/>
    </source>
</evidence>
<dbReference type="InterPro" id="IPR020845">
    <property type="entry name" value="AMP-binding_CS"/>
</dbReference>
<dbReference type="InterPro" id="IPR000873">
    <property type="entry name" value="AMP-dep_synth/lig_dom"/>
</dbReference>
<dbReference type="PROSITE" id="PS00455">
    <property type="entry name" value="AMP_BINDING"/>
    <property type="match status" value="1"/>
</dbReference>
<reference evidence="6" key="1">
    <citation type="journal article" date="2019" name="Int. J. Syst. Evol. Microbiol.">
        <title>The Global Catalogue of Microorganisms (GCM) 10K type strain sequencing project: providing services to taxonomists for standard genome sequencing and annotation.</title>
        <authorList>
            <consortium name="The Broad Institute Genomics Platform"/>
            <consortium name="The Broad Institute Genome Sequencing Center for Infectious Disease"/>
            <person name="Wu L."/>
            <person name="Ma J."/>
        </authorList>
    </citation>
    <scope>NUCLEOTIDE SEQUENCE [LARGE SCALE GENOMIC DNA]</scope>
    <source>
        <strain evidence="6">KCTC 62164</strain>
    </source>
</reference>
<keyword evidence="6" id="KW-1185">Reference proteome</keyword>
<proteinExistence type="inferred from homology"/>
<name>A0ABV7DA36_9PROT</name>
<comment type="similarity">
    <text evidence="1">Belongs to the ATP-dependent AMP-binding enzyme family.</text>
</comment>
<dbReference type="InterPro" id="IPR025110">
    <property type="entry name" value="AMP-bd_C"/>
</dbReference>
<dbReference type="EMBL" id="JBHRSL010000028">
    <property type="protein sequence ID" value="MFC3053765.1"/>
    <property type="molecule type" value="Genomic_DNA"/>
</dbReference>
<dbReference type="InterPro" id="IPR042099">
    <property type="entry name" value="ANL_N_sf"/>
</dbReference>
<keyword evidence="2" id="KW-0436">Ligase</keyword>
<organism evidence="5 6">
    <name type="scientific">Kordiimonas pumila</name>
    <dbReference type="NCBI Taxonomy" id="2161677"/>
    <lineage>
        <taxon>Bacteria</taxon>
        <taxon>Pseudomonadati</taxon>
        <taxon>Pseudomonadota</taxon>
        <taxon>Alphaproteobacteria</taxon>
        <taxon>Kordiimonadales</taxon>
        <taxon>Kordiimonadaceae</taxon>
        <taxon>Kordiimonas</taxon>
    </lineage>
</organism>
<accession>A0ABV7DA36</accession>
<evidence type="ECO:0000256" key="2">
    <source>
        <dbReference type="ARBA" id="ARBA00022598"/>
    </source>
</evidence>
<dbReference type="InterPro" id="IPR045851">
    <property type="entry name" value="AMP-bd_C_sf"/>
</dbReference>
<dbReference type="Proteomes" id="UP001595444">
    <property type="component" value="Unassembled WGS sequence"/>
</dbReference>
<feature type="domain" description="AMP-dependent synthetase/ligase" evidence="3">
    <location>
        <begin position="35"/>
        <end position="397"/>
    </location>
</feature>
<dbReference type="Pfam" id="PF13193">
    <property type="entry name" value="AMP-binding_C"/>
    <property type="match status" value="1"/>
</dbReference>
<dbReference type="PANTHER" id="PTHR43201:SF5">
    <property type="entry name" value="MEDIUM-CHAIN ACYL-COA LIGASE ACSF2, MITOCHONDRIAL"/>
    <property type="match status" value="1"/>
</dbReference>
<dbReference type="RefSeq" id="WP_194214417.1">
    <property type="nucleotide sequence ID" value="NZ_CP061205.1"/>
</dbReference>
<evidence type="ECO:0000256" key="1">
    <source>
        <dbReference type="ARBA" id="ARBA00006432"/>
    </source>
</evidence>
<evidence type="ECO:0000259" key="3">
    <source>
        <dbReference type="Pfam" id="PF00501"/>
    </source>
</evidence>
<evidence type="ECO:0000313" key="6">
    <source>
        <dbReference type="Proteomes" id="UP001595444"/>
    </source>
</evidence>
<dbReference type="PANTHER" id="PTHR43201">
    <property type="entry name" value="ACYL-COA SYNTHETASE"/>
    <property type="match status" value="1"/>
</dbReference>
<protein>
    <submittedName>
        <fullName evidence="5">AMP-binding protein</fullName>
    </submittedName>
</protein>
<dbReference type="Pfam" id="PF00501">
    <property type="entry name" value="AMP-binding"/>
    <property type="match status" value="1"/>
</dbReference>
<dbReference type="Gene3D" id="3.40.50.12780">
    <property type="entry name" value="N-terminal domain of ligase-like"/>
    <property type="match status" value="1"/>
</dbReference>
<evidence type="ECO:0000259" key="4">
    <source>
        <dbReference type="Pfam" id="PF13193"/>
    </source>
</evidence>